<dbReference type="InterPro" id="IPR051477">
    <property type="entry name" value="Expansin_CellWall"/>
</dbReference>
<feature type="chain" id="PRO_5040346998" evidence="2">
    <location>
        <begin position="22"/>
        <end position="123"/>
    </location>
</feature>
<evidence type="ECO:0000256" key="2">
    <source>
        <dbReference type="SAM" id="SignalP"/>
    </source>
</evidence>
<dbReference type="EMBL" id="JADNRY010000108">
    <property type="protein sequence ID" value="KAF9065123.1"/>
    <property type="molecule type" value="Genomic_DNA"/>
</dbReference>
<feature type="signal peptide" evidence="2">
    <location>
        <begin position="1"/>
        <end position="21"/>
    </location>
</feature>
<dbReference type="InterPro" id="IPR036908">
    <property type="entry name" value="RlpA-like_sf"/>
</dbReference>
<reference evidence="4" key="1">
    <citation type="submission" date="2020-11" db="EMBL/GenBank/DDBJ databases">
        <authorList>
            <consortium name="DOE Joint Genome Institute"/>
            <person name="Ahrendt S."/>
            <person name="Riley R."/>
            <person name="Andreopoulos W."/>
            <person name="Labutti K."/>
            <person name="Pangilinan J."/>
            <person name="Ruiz-Duenas F.J."/>
            <person name="Barrasa J.M."/>
            <person name="Sanchez-Garcia M."/>
            <person name="Camarero S."/>
            <person name="Miyauchi S."/>
            <person name="Serrano A."/>
            <person name="Linde D."/>
            <person name="Babiker R."/>
            <person name="Drula E."/>
            <person name="Ayuso-Fernandez I."/>
            <person name="Pacheco R."/>
            <person name="Padilla G."/>
            <person name="Ferreira P."/>
            <person name="Barriuso J."/>
            <person name="Kellner H."/>
            <person name="Castanera R."/>
            <person name="Alfaro M."/>
            <person name="Ramirez L."/>
            <person name="Pisabarro A.G."/>
            <person name="Kuo A."/>
            <person name="Tritt A."/>
            <person name="Lipzen A."/>
            <person name="He G."/>
            <person name="Yan M."/>
            <person name="Ng V."/>
            <person name="Cullen D."/>
            <person name="Martin F."/>
            <person name="Rosso M.-N."/>
            <person name="Henrissat B."/>
            <person name="Hibbett D."/>
            <person name="Martinez A.T."/>
            <person name="Grigoriev I.V."/>
        </authorList>
    </citation>
    <scope>NUCLEOTIDE SEQUENCE</scope>
    <source>
        <strain evidence="4">AH 40177</strain>
    </source>
</reference>
<evidence type="ECO:0000313" key="4">
    <source>
        <dbReference type="EMBL" id="KAF9065123.1"/>
    </source>
</evidence>
<accession>A0A9P5PJN9</accession>
<dbReference type="Pfam" id="PF03330">
    <property type="entry name" value="DPBB_1"/>
    <property type="match status" value="1"/>
</dbReference>
<dbReference type="Gene3D" id="2.40.40.10">
    <property type="entry name" value="RlpA-like domain"/>
    <property type="match status" value="1"/>
</dbReference>
<sequence length="123" mass="12933">MFPKALAVALIFASSLATAVSLDKRASFSGEGTFYEPGLGACGRVNTASQMVAALGHLDFDTFSNHVCGRKVKASSKGKSVVVEIVDRCAGCKGKFDLDFSPAAFKALANPDAGRIPITWEFV</sequence>
<evidence type="ECO:0000313" key="5">
    <source>
        <dbReference type="Proteomes" id="UP000772434"/>
    </source>
</evidence>
<keyword evidence="1 2" id="KW-0732">Signal</keyword>
<gene>
    <name evidence="4" type="ORF">BDP27DRAFT_1366610</name>
</gene>
<proteinExistence type="predicted"/>
<comment type="caution">
    <text evidence="4">The sequence shown here is derived from an EMBL/GenBank/DDBJ whole genome shotgun (WGS) entry which is preliminary data.</text>
</comment>
<dbReference type="Proteomes" id="UP000772434">
    <property type="component" value="Unassembled WGS sequence"/>
</dbReference>
<dbReference type="AlphaFoldDB" id="A0A9P5PJN9"/>
<keyword evidence="5" id="KW-1185">Reference proteome</keyword>
<evidence type="ECO:0000259" key="3">
    <source>
        <dbReference type="Pfam" id="PF03330"/>
    </source>
</evidence>
<dbReference type="OrthoDB" id="406505at2759"/>
<dbReference type="InterPro" id="IPR009009">
    <property type="entry name" value="RlpA-like_DPBB"/>
</dbReference>
<dbReference type="PANTHER" id="PTHR31836:SF27">
    <property type="entry name" value="RLPA-LIKE PROTEIN DOUBLE-PSI BETA-BARREL DOMAIN-CONTAINING PROTEIN"/>
    <property type="match status" value="1"/>
</dbReference>
<dbReference type="CDD" id="cd22191">
    <property type="entry name" value="DPBB_RlpA_EXP_N-like"/>
    <property type="match status" value="1"/>
</dbReference>
<evidence type="ECO:0000256" key="1">
    <source>
        <dbReference type="ARBA" id="ARBA00022729"/>
    </source>
</evidence>
<name>A0A9P5PJN9_9AGAR</name>
<feature type="domain" description="RlpA-like protein double-psi beta-barrel" evidence="3">
    <location>
        <begin position="29"/>
        <end position="119"/>
    </location>
</feature>
<organism evidence="4 5">
    <name type="scientific">Rhodocollybia butyracea</name>
    <dbReference type="NCBI Taxonomy" id="206335"/>
    <lineage>
        <taxon>Eukaryota</taxon>
        <taxon>Fungi</taxon>
        <taxon>Dikarya</taxon>
        <taxon>Basidiomycota</taxon>
        <taxon>Agaricomycotina</taxon>
        <taxon>Agaricomycetes</taxon>
        <taxon>Agaricomycetidae</taxon>
        <taxon>Agaricales</taxon>
        <taxon>Marasmiineae</taxon>
        <taxon>Omphalotaceae</taxon>
        <taxon>Rhodocollybia</taxon>
    </lineage>
</organism>
<dbReference type="SUPFAM" id="SSF50685">
    <property type="entry name" value="Barwin-like endoglucanases"/>
    <property type="match status" value="1"/>
</dbReference>
<dbReference type="PANTHER" id="PTHR31836">
    <property type="match status" value="1"/>
</dbReference>
<protein>
    <submittedName>
        <fullName evidence="4">RlpA-like double-psi beta-barrel-protein domain-containing protein-containing protein</fullName>
    </submittedName>
</protein>